<evidence type="ECO:0000313" key="2">
    <source>
        <dbReference type="EMBL" id="TDP97497.1"/>
    </source>
</evidence>
<evidence type="ECO:0000259" key="1">
    <source>
        <dbReference type="Pfam" id="PF12680"/>
    </source>
</evidence>
<keyword evidence="3" id="KW-1185">Reference proteome</keyword>
<dbReference type="SUPFAM" id="SSF54427">
    <property type="entry name" value="NTF2-like"/>
    <property type="match status" value="1"/>
</dbReference>
<gene>
    <name evidence="2" type="ORF">EV186_103461</name>
</gene>
<dbReference type="Pfam" id="PF12680">
    <property type="entry name" value="SnoaL_2"/>
    <property type="match status" value="1"/>
</dbReference>
<dbReference type="OrthoDB" id="4153705at2"/>
<dbReference type="EMBL" id="SNXZ01000003">
    <property type="protein sequence ID" value="TDP97497.1"/>
    <property type="molecule type" value="Genomic_DNA"/>
</dbReference>
<dbReference type="Proteomes" id="UP000295444">
    <property type="component" value="Unassembled WGS sequence"/>
</dbReference>
<dbReference type="RefSeq" id="WP_133850693.1">
    <property type="nucleotide sequence ID" value="NZ_SNXZ01000003.1"/>
</dbReference>
<protein>
    <submittedName>
        <fullName evidence="2">SnoaL-like protein</fullName>
    </submittedName>
</protein>
<feature type="domain" description="SnoaL-like" evidence="1">
    <location>
        <begin position="21"/>
        <end position="121"/>
    </location>
</feature>
<name>A0A4R6SD22_LABRH</name>
<dbReference type="Gene3D" id="3.10.450.50">
    <property type="match status" value="1"/>
</dbReference>
<dbReference type="InterPro" id="IPR032710">
    <property type="entry name" value="NTF2-like_dom_sf"/>
</dbReference>
<reference evidence="2 3" key="1">
    <citation type="submission" date="2019-03" db="EMBL/GenBank/DDBJ databases">
        <title>Genomic Encyclopedia of Type Strains, Phase IV (KMG-IV): sequencing the most valuable type-strain genomes for metagenomic binning, comparative biology and taxonomic classification.</title>
        <authorList>
            <person name="Goeker M."/>
        </authorList>
    </citation>
    <scope>NUCLEOTIDE SEQUENCE [LARGE SCALE GENOMIC DNA]</scope>
    <source>
        <strain evidence="2 3">DSM 45361</strain>
    </source>
</reference>
<comment type="caution">
    <text evidence="2">The sequence shown here is derived from an EMBL/GenBank/DDBJ whole genome shotgun (WGS) entry which is preliminary data.</text>
</comment>
<dbReference type="InterPro" id="IPR037401">
    <property type="entry name" value="SnoaL-like"/>
</dbReference>
<accession>A0A4R6SD22</accession>
<proteinExistence type="predicted"/>
<dbReference type="AlphaFoldDB" id="A0A4R6SD22"/>
<sequence>MVVTTIDSRIGARLWDDWTSLWNGDLEIASRLVTPGFRIHFGGAGSADADALRGPDGIAEFIGGFRARYERLVYRVDVGPLVDGDKVAGRWIASGADAARGEFRKGGIDILRCEGDRIAEVWSVTGERLL</sequence>
<evidence type="ECO:0000313" key="3">
    <source>
        <dbReference type="Proteomes" id="UP000295444"/>
    </source>
</evidence>
<organism evidence="2 3">
    <name type="scientific">Labedaea rhizosphaerae</name>
    <dbReference type="NCBI Taxonomy" id="598644"/>
    <lineage>
        <taxon>Bacteria</taxon>
        <taxon>Bacillati</taxon>
        <taxon>Actinomycetota</taxon>
        <taxon>Actinomycetes</taxon>
        <taxon>Pseudonocardiales</taxon>
        <taxon>Pseudonocardiaceae</taxon>
        <taxon>Labedaea</taxon>
    </lineage>
</organism>